<sequence length="157" mass="17469">MLSIDSQNFSYLNEPRPQLQQSTGPGRRSPALSLVSETSILALWGAPPAHTAHTTDPCRDEFRHSPSSSDFPTSSPSLPRPILPATTSSLCLTSSHDRNKPPKPPKRHPTTTTTPDNHHHHYYYTTLPPSRNARYRTYAKRSARSNTALAHRLPLSL</sequence>
<dbReference type="EMBL" id="WIGN01000237">
    <property type="protein sequence ID" value="KAF6803458.1"/>
    <property type="molecule type" value="Genomic_DNA"/>
</dbReference>
<gene>
    <name evidence="2" type="ORF">CSOJ01_10875</name>
</gene>
<proteinExistence type="predicted"/>
<feature type="compositionally biased region" description="Polar residues" evidence="1">
    <location>
        <begin position="85"/>
        <end position="94"/>
    </location>
</feature>
<accession>A0A8H6IZE0</accession>
<feature type="compositionally biased region" description="Polar residues" evidence="1">
    <location>
        <begin position="1"/>
        <end position="11"/>
    </location>
</feature>
<feature type="compositionally biased region" description="Low complexity" evidence="1">
    <location>
        <begin position="65"/>
        <end position="77"/>
    </location>
</feature>
<reference evidence="2 3" key="1">
    <citation type="journal article" date="2020" name="Phytopathology">
        <title>Genome Sequence Resources of Colletotrichum truncatum, C. plurivorum, C. musicola, and C. sojae: Four Species Pathogenic to Soybean (Glycine max).</title>
        <authorList>
            <person name="Rogerio F."/>
            <person name="Boufleur T.R."/>
            <person name="Ciampi-Guillardi M."/>
            <person name="Sukno S.A."/>
            <person name="Thon M.R."/>
            <person name="Massola Junior N.S."/>
            <person name="Baroncelli R."/>
        </authorList>
    </citation>
    <scope>NUCLEOTIDE SEQUENCE [LARGE SCALE GENOMIC DNA]</scope>
    <source>
        <strain evidence="2 3">LFN0009</strain>
    </source>
</reference>
<protein>
    <submittedName>
        <fullName evidence="2">Uncharacterized protein</fullName>
    </submittedName>
</protein>
<name>A0A8H6IZE0_9PEZI</name>
<evidence type="ECO:0000313" key="3">
    <source>
        <dbReference type="Proteomes" id="UP000652219"/>
    </source>
</evidence>
<keyword evidence="3" id="KW-1185">Reference proteome</keyword>
<dbReference type="AlphaFoldDB" id="A0A8H6IZE0"/>
<evidence type="ECO:0000313" key="2">
    <source>
        <dbReference type="EMBL" id="KAF6803458.1"/>
    </source>
</evidence>
<feature type="region of interest" description="Disordered" evidence="1">
    <location>
        <begin position="1"/>
        <end position="32"/>
    </location>
</feature>
<dbReference type="Proteomes" id="UP000652219">
    <property type="component" value="Unassembled WGS sequence"/>
</dbReference>
<comment type="caution">
    <text evidence="2">The sequence shown here is derived from an EMBL/GenBank/DDBJ whole genome shotgun (WGS) entry which is preliminary data.</text>
</comment>
<feature type="region of interest" description="Disordered" evidence="1">
    <location>
        <begin position="46"/>
        <end position="121"/>
    </location>
</feature>
<organism evidence="2 3">
    <name type="scientific">Colletotrichum sojae</name>
    <dbReference type="NCBI Taxonomy" id="2175907"/>
    <lineage>
        <taxon>Eukaryota</taxon>
        <taxon>Fungi</taxon>
        <taxon>Dikarya</taxon>
        <taxon>Ascomycota</taxon>
        <taxon>Pezizomycotina</taxon>
        <taxon>Sordariomycetes</taxon>
        <taxon>Hypocreomycetidae</taxon>
        <taxon>Glomerellales</taxon>
        <taxon>Glomerellaceae</taxon>
        <taxon>Colletotrichum</taxon>
        <taxon>Colletotrichum orchidearum species complex</taxon>
    </lineage>
</organism>
<evidence type="ECO:0000256" key="1">
    <source>
        <dbReference type="SAM" id="MobiDB-lite"/>
    </source>
</evidence>